<evidence type="ECO:0000313" key="4">
    <source>
        <dbReference type="Proteomes" id="UP000614601"/>
    </source>
</evidence>
<protein>
    <submittedName>
        <fullName evidence="3">Uncharacterized protein</fullName>
    </submittedName>
</protein>
<gene>
    <name evidence="3" type="ORF">BOKJ2_LOCUS9953</name>
</gene>
<organism evidence="3 4">
    <name type="scientific">Bursaphelenchus okinawaensis</name>
    <dbReference type="NCBI Taxonomy" id="465554"/>
    <lineage>
        <taxon>Eukaryota</taxon>
        <taxon>Metazoa</taxon>
        <taxon>Ecdysozoa</taxon>
        <taxon>Nematoda</taxon>
        <taxon>Chromadorea</taxon>
        <taxon>Rhabditida</taxon>
        <taxon>Tylenchina</taxon>
        <taxon>Tylenchomorpha</taxon>
        <taxon>Aphelenchoidea</taxon>
        <taxon>Aphelenchoididae</taxon>
        <taxon>Bursaphelenchus</taxon>
    </lineage>
</organism>
<evidence type="ECO:0000256" key="1">
    <source>
        <dbReference type="SAM" id="MobiDB-lite"/>
    </source>
</evidence>
<name>A0A811L5V2_9BILA</name>
<evidence type="ECO:0000256" key="2">
    <source>
        <dbReference type="SAM" id="SignalP"/>
    </source>
</evidence>
<keyword evidence="2" id="KW-0732">Signal</keyword>
<feature type="region of interest" description="Disordered" evidence="1">
    <location>
        <begin position="137"/>
        <end position="163"/>
    </location>
</feature>
<sequence>MKSLIIISALLAVAFSAEFKVGGKVRCKLDGASGRTTGIAQLWEHDVDPDDHMGEVALKDNKFSGLHFSETEVFGEVEPYVQVFHDCHPDIRKDSGHPAKSGCRAVSNYHFSPPQGSDEIWVEFDLETTLESQLKCDGASRLHPNPNTTGEPRHDVGVGHAEE</sequence>
<dbReference type="EMBL" id="CAJFDH010000005">
    <property type="protein sequence ID" value="CAD5223057.1"/>
    <property type="molecule type" value="Genomic_DNA"/>
</dbReference>
<keyword evidence="4" id="KW-1185">Reference proteome</keyword>
<dbReference type="AlphaFoldDB" id="A0A811L5V2"/>
<evidence type="ECO:0000313" key="3">
    <source>
        <dbReference type="EMBL" id="CAD5223057.1"/>
    </source>
</evidence>
<comment type="caution">
    <text evidence="3">The sequence shown here is derived from an EMBL/GenBank/DDBJ whole genome shotgun (WGS) entry which is preliminary data.</text>
</comment>
<proteinExistence type="predicted"/>
<dbReference type="Proteomes" id="UP000614601">
    <property type="component" value="Unassembled WGS sequence"/>
</dbReference>
<dbReference type="InterPro" id="IPR038479">
    <property type="entry name" value="Transthyretin-like_sf"/>
</dbReference>
<dbReference type="Proteomes" id="UP000783686">
    <property type="component" value="Unassembled WGS sequence"/>
</dbReference>
<feature type="signal peptide" evidence="2">
    <location>
        <begin position="1"/>
        <end position="16"/>
    </location>
</feature>
<feature type="chain" id="PRO_5035595504" evidence="2">
    <location>
        <begin position="17"/>
        <end position="163"/>
    </location>
</feature>
<accession>A0A811L5V2</accession>
<feature type="compositionally biased region" description="Basic and acidic residues" evidence="1">
    <location>
        <begin position="151"/>
        <end position="163"/>
    </location>
</feature>
<dbReference type="OrthoDB" id="5782199at2759"/>
<dbReference type="Gene3D" id="2.60.40.3330">
    <property type="match status" value="1"/>
</dbReference>
<dbReference type="EMBL" id="CAJFCW020000005">
    <property type="protein sequence ID" value="CAG9117208.1"/>
    <property type="molecule type" value="Genomic_DNA"/>
</dbReference>
<reference evidence="3" key="1">
    <citation type="submission" date="2020-09" db="EMBL/GenBank/DDBJ databases">
        <authorList>
            <person name="Kikuchi T."/>
        </authorList>
    </citation>
    <scope>NUCLEOTIDE SEQUENCE</scope>
    <source>
        <strain evidence="3">SH1</strain>
    </source>
</reference>